<comment type="similarity">
    <text evidence="7">Belongs to the UQCC6 family.</text>
</comment>
<sequence>LTCPRSPLPFPAAALVSGYSCWAGERLVSVVPRRTNGGTTIIRDWTRLLAELGQRRTLRLLPGASSSPPPSLDPPPPTRGASVCSEPNPTPRGRHVTQAAQSRSLPSRWFFCTPLGLSGRVEDKNCGMRSAVLTPPTMPAGVSWATYLKMFAASLLAMCAGAEVVHRYYLPDLTIPEIPPKPGELKTELLGLKKRQHEPQVSQQ</sequence>
<dbReference type="Proteomes" id="UP000823872">
    <property type="component" value="Chromosome B4"/>
</dbReference>
<comment type="subcellular location">
    <subcellularLocation>
        <location evidence="1">Mitochondrion inner membrane</location>
        <topology evidence="1">Single-pass membrane protein</topology>
    </subcellularLocation>
</comment>
<dbReference type="Pfam" id="PF14990">
    <property type="entry name" value="DUF4516"/>
    <property type="match status" value="1"/>
</dbReference>
<keyword evidence="3" id="KW-0999">Mitochondrion inner membrane</keyword>
<organism evidence="9 10">
    <name type="scientific">Felis catus</name>
    <name type="common">Cat</name>
    <name type="synonym">Felis silvestris catus</name>
    <dbReference type="NCBI Taxonomy" id="9685"/>
    <lineage>
        <taxon>Eukaryota</taxon>
        <taxon>Metazoa</taxon>
        <taxon>Chordata</taxon>
        <taxon>Craniata</taxon>
        <taxon>Vertebrata</taxon>
        <taxon>Euteleostomi</taxon>
        <taxon>Mammalia</taxon>
        <taxon>Eutheria</taxon>
        <taxon>Laurasiatheria</taxon>
        <taxon>Carnivora</taxon>
        <taxon>Feliformia</taxon>
        <taxon>Felidae</taxon>
        <taxon>Felinae</taxon>
        <taxon>Felis</taxon>
    </lineage>
</organism>
<evidence type="ECO:0000313" key="10">
    <source>
        <dbReference type="Proteomes" id="UP000823872"/>
    </source>
</evidence>
<reference evidence="9" key="3">
    <citation type="submission" date="2025-09" db="UniProtKB">
        <authorList>
            <consortium name="Ensembl"/>
        </authorList>
    </citation>
    <scope>IDENTIFICATION</scope>
    <source>
        <strain evidence="9">breed Abyssinian</strain>
    </source>
</reference>
<evidence type="ECO:0000256" key="7">
    <source>
        <dbReference type="ARBA" id="ARBA00044944"/>
    </source>
</evidence>
<keyword evidence="6" id="KW-0472">Membrane</keyword>
<dbReference type="InterPro" id="IPR027858">
    <property type="entry name" value="BRAWNIN"/>
</dbReference>
<gene>
    <name evidence="9" type="primary">TMEM52</name>
</gene>
<protein>
    <submittedName>
        <fullName evidence="9">Uncharacterized protein</fullName>
    </submittedName>
</protein>
<reference evidence="9" key="2">
    <citation type="submission" date="2025-08" db="UniProtKB">
        <authorList>
            <consortium name="Ensembl"/>
        </authorList>
    </citation>
    <scope>IDENTIFICATION</scope>
    <source>
        <strain evidence="9">breed Abyssinian</strain>
    </source>
</reference>
<feature type="region of interest" description="Disordered" evidence="8">
    <location>
        <begin position="60"/>
        <end position="101"/>
    </location>
</feature>
<evidence type="ECO:0000256" key="8">
    <source>
        <dbReference type="SAM" id="MobiDB-lite"/>
    </source>
</evidence>
<evidence type="ECO:0000313" key="9">
    <source>
        <dbReference type="Ensembl" id="ENSFCTP00005030508.1"/>
    </source>
</evidence>
<keyword evidence="4" id="KW-1133">Transmembrane helix</keyword>
<reference evidence="9 10" key="1">
    <citation type="submission" date="2021-02" db="EMBL/GenBank/DDBJ databases">
        <title>Safari Cat Assemblies.</title>
        <authorList>
            <person name="Bredemeyer K.R."/>
            <person name="Murphy W.J."/>
        </authorList>
    </citation>
    <scope>NUCLEOTIDE SEQUENCE [LARGE SCALE GENOMIC DNA]</scope>
</reference>
<evidence type="ECO:0000256" key="2">
    <source>
        <dbReference type="ARBA" id="ARBA00022692"/>
    </source>
</evidence>
<keyword evidence="10" id="KW-1185">Reference proteome</keyword>
<evidence type="ECO:0000256" key="1">
    <source>
        <dbReference type="ARBA" id="ARBA00004434"/>
    </source>
</evidence>
<evidence type="ECO:0000256" key="3">
    <source>
        <dbReference type="ARBA" id="ARBA00022792"/>
    </source>
</evidence>
<feature type="compositionally biased region" description="Pro residues" evidence="8">
    <location>
        <begin position="67"/>
        <end position="78"/>
    </location>
</feature>
<evidence type="ECO:0000256" key="5">
    <source>
        <dbReference type="ARBA" id="ARBA00023128"/>
    </source>
</evidence>
<evidence type="ECO:0000256" key="6">
    <source>
        <dbReference type="ARBA" id="ARBA00023136"/>
    </source>
</evidence>
<keyword evidence="5" id="KW-0496">Mitochondrion</keyword>
<accession>A0ABI7Y6L2</accession>
<dbReference type="PANTHER" id="PTHR28492:SF1">
    <property type="entry name" value="UBIQUINOL-CYTOCHROME-C REDUCTASE COMPLEX ASSEMBLY FACTOR 6"/>
    <property type="match status" value="1"/>
</dbReference>
<proteinExistence type="inferred from homology"/>
<evidence type="ECO:0000256" key="4">
    <source>
        <dbReference type="ARBA" id="ARBA00022989"/>
    </source>
</evidence>
<name>A0ABI7Y6L2_FELCA</name>
<dbReference type="GeneTree" id="ENSGT00390000007685"/>
<dbReference type="PANTHER" id="PTHR28492">
    <property type="entry name" value="HYPOTHETICAL PROTEIN LOC691921"/>
    <property type="match status" value="1"/>
</dbReference>
<dbReference type="Ensembl" id="ENSFCTT00005042893.1">
    <property type="protein sequence ID" value="ENSFCTP00005030508.1"/>
    <property type="gene ID" value="ENSFCTG00005015050.1"/>
</dbReference>
<keyword evidence="2" id="KW-0812">Transmembrane</keyword>